<gene>
    <name evidence="1" type="ORF">Vadar_032263</name>
</gene>
<organism evidence="1 2">
    <name type="scientific">Vaccinium darrowii</name>
    <dbReference type="NCBI Taxonomy" id="229202"/>
    <lineage>
        <taxon>Eukaryota</taxon>
        <taxon>Viridiplantae</taxon>
        <taxon>Streptophyta</taxon>
        <taxon>Embryophyta</taxon>
        <taxon>Tracheophyta</taxon>
        <taxon>Spermatophyta</taxon>
        <taxon>Magnoliopsida</taxon>
        <taxon>eudicotyledons</taxon>
        <taxon>Gunneridae</taxon>
        <taxon>Pentapetalae</taxon>
        <taxon>asterids</taxon>
        <taxon>Ericales</taxon>
        <taxon>Ericaceae</taxon>
        <taxon>Vaccinioideae</taxon>
        <taxon>Vaccinieae</taxon>
        <taxon>Vaccinium</taxon>
    </lineage>
</organism>
<dbReference type="EMBL" id="CM037156">
    <property type="protein sequence ID" value="KAH7838886.1"/>
    <property type="molecule type" value="Genomic_DNA"/>
</dbReference>
<proteinExistence type="predicted"/>
<dbReference type="Proteomes" id="UP000828048">
    <property type="component" value="Chromosome 6"/>
</dbReference>
<sequence>MEAGSIKKRKICLVDADHHRSDGDDDDDKEKMEKFFSLIRSIREARDHLSKGSAEAVLVQMVVQDQEEGIIIKNKKQQQQKSCSVNDQEESKKQKKAGWNINIPSFQREDFVDDFNLRISPPALAAYLAPPASSDQINIQANVCQDDIIKHGLDLNLSL</sequence>
<keyword evidence="2" id="KW-1185">Reference proteome</keyword>
<protein>
    <submittedName>
        <fullName evidence="1">Uncharacterized protein</fullName>
    </submittedName>
</protein>
<accession>A0ACB7XDW1</accession>
<comment type="caution">
    <text evidence="1">The sequence shown here is derived from an EMBL/GenBank/DDBJ whole genome shotgun (WGS) entry which is preliminary data.</text>
</comment>
<reference evidence="1 2" key="1">
    <citation type="journal article" date="2021" name="Hortic Res">
        <title>High-quality reference genome and annotation aids understanding of berry development for evergreen blueberry (Vaccinium darrowii).</title>
        <authorList>
            <person name="Yu J."/>
            <person name="Hulse-Kemp A.M."/>
            <person name="Babiker E."/>
            <person name="Staton M."/>
        </authorList>
    </citation>
    <scope>NUCLEOTIDE SEQUENCE [LARGE SCALE GENOMIC DNA]</scope>
    <source>
        <strain evidence="2">cv. NJ 8807/NJ 8810</strain>
        <tissue evidence="1">Young leaf</tissue>
    </source>
</reference>
<evidence type="ECO:0000313" key="2">
    <source>
        <dbReference type="Proteomes" id="UP000828048"/>
    </source>
</evidence>
<evidence type="ECO:0000313" key="1">
    <source>
        <dbReference type="EMBL" id="KAH7838886.1"/>
    </source>
</evidence>
<name>A0ACB7XDW1_9ERIC</name>